<dbReference type="Pfam" id="PF13246">
    <property type="entry name" value="Cation_ATPase"/>
    <property type="match status" value="1"/>
</dbReference>
<feature type="transmembrane region" description="Helical" evidence="19">
    <location>
        <begin position="1211"/>
        <end position="1236"/>
    </location>
</feature>
<dbReference type="PROSITE" id="PS00154">
    <property type="entry name" value="ATPASE_E1_E2"/>
    <property type="match status" value="1"/>
</dbReference>
<feature type="binding site" evidence="18">
    <location>
        <position position="602"/>
    </location>
    <ligand>
        <name>Mg(2+)</name>
        <dbReference type="ChEBI" id="CHEBI:18420"/>
    </ligand>
</feature>
<evidence type="ECO:0000256" key="6">
    <source>
        <dbReference type="ARBA" id="ARBA00022723"/>
    </source>
</evidence>
<evidence type="ECO:0000256" key="9">
    <source>
        <dbReference type="ARBA" id="ARBA00022842"/>
    </source>
</evidence>
<keyword evidence="6 18" id="KW-0479">Metal-binding</keyword>
<keyword evidence="8 17" id="KW-0067">ATP-binding</keyword>
<dbReference type="Proteomes" id="UP000054350">
    <property type="component" value="Unassembled WGS sequence"/>
</dbReference>
<evidence type="ECO:0000259" key="21">
    <source>
        <dbReference type="Pfam" id="PF00122"/>
    </source>
</evidence>
<dbReference type="InterPro" id="IPR008250">
    <property type="entry name" value="ATPase_P-typ_transduc_dom_A_sf"/>
</dbReference>
<reference evidence="24 25" key="1">
    <citation type="submission" date="2009-11" db="EMBL/GenBank/DDBJ databases">
        <title>Annotation of Allomyces macrogynus ATCC 38327.</title>
        <authorList>
            <consortium name="The Broad Institute Genome Sequencing Platform"/>
            <person name="Russ C."/>
            <person name="Cuomo C."/>
            <person name="Burger G."/>
            <person name="Gray M.W."/>
            <person name="Holland P.W.H."/>
            <person name="King N."/>
            <person name="Lang F.B.F."/>
            <person name="Roger A.J."/>
            <person name="Ruiz-Trillo I."/>
            <person name="Young S.K."/>
            <person name="Zeng Q."/>
            <person name="Gargeya S."/>
            <person name="Fitzgerald M."/>
            <person name="Haas B."/>
            <person name="Abouelleil A."/>
            <person name="Alvarado L."/>
            <person name="Arachchi H.M."/>
            <person name="Berlin A."/>
            <person name="Chapman S.B."/>
            <person name="Gearin G."/>
            <person name="Goldberg J."/>
            <person name="Griggs A."/>
            <person name="Gujja S."/>
            <person name="Hansen M."/>
            <person name="Heiman D."/>
            <person name="Howarth C."/>
            <person name="Larimer J."/>
            <person name="Lui A."/>
            <person name="MacDonald P.J.P."/>
            <person name="McCowen C."/>
            <person name="Montmayeur A."/>
            <person name="Murphy C."/>
            <person name="Neiman D."/>
            <person name="Pearson M."/>
            <person name="Priest M."/>
            <person name="Roberts A."/>
            <person name="Saif S."/>
            <person name="Shea T."/>
            <person name="Sisk P."/>
            <person name="Stolte C."/>
            <person name="Sykes S."/>
            <person name="Wortman J."/>
            <person name="Nusbaum C."/>
            <person name="Birren B."/>
        </authorList>
    </citation>
    <scope>NUCLEOTIDE SEQUENCE [LARGE SCALE GENOMIC DNA]</scope>
    <source>
        <strain evidence="24 25">ATCC 38327</strain>
    </source>
</reference>
<dbReference type="EMBL" id="GG745354">
    <property type="protein sequence ID" value="KNE67897.1"/>
    <property type="molecule type" value="Genomic_DNA"/>
</dbReference>
<dbReference type="eggNOG" id="KOG0210">
    <property type="taxonomic scope" value="Eukaryota"/>
</dbReference>
<feature type="binding site" evidence="17">
    <location>
        <position position="995"/>
    </location>
    <ligand>
        <name>ATP</name>
        <dbReference type="ChEBI" id="CHEBI:30616"/>
    </ligand>
</feature>
<dbReference type="InterPro" id="IPR036412">
    <property type="entry name" value="HAD-like_sf"/>
</dbReference>
<feature type="transmembrane region" description="Helical" evidence="19">
    <location>
        <begin position="537"/>
        <end position="556"/>
    </location>
</feature>
<evidence type="ECO:0000256" key="1">
    <source>
        <dbReference type="ARBA" id="ARBA00001946"/>
    </source>
</evidence>
<feature type="binding site" evidence="17">
    <location>
        <position position="881"/>
    </location>
    <ligand>
        <name>ATP</name>
        <dbReference type="ChEBI" id="CHEBI:30616"/>
    </ligand>
</feature>
<comment type="cofactor">
    <cofactor evidence="1 18">
        <name>Mg(2+)</name>
        <dbReference type="ChEBI" id="CHEBI:18420"/>
    </cofactor>
</comment>
<evidence type="ECO:0000256" key="4">
    <source>
        <dbReference type="ARBA" id="ARBA00022448"/>
    </source>
</evidence>
<dbReference type="InterPro" id="IPR023214">
    <property type="entry name" value="HAD_sf"/>
</dbReference>
<evidence type="ECO:0000256" key="16">
    <source>
        <dbReference type="PIRSR" id="PIRSR606539-1"/>
    </source>
</evidence>
<dbReference type="GO" id="GO:0006897">
    <property type="term" value="P:endocytosis"/>
    <property type="evidence" value="ECO:0007669"/>
    <property type="project" value="TreeGrafter"/>
</dbReference>
<feature type="binding site" evidence="18">
    <location>
        <position position="600"/>
    </location>
    <ligand>
        <name>Mg(2+)</name>
        <dbReference type="ChEBI" id="CHEBI:18420"/>
    </ligand>
</feature>
<dbReference type="NCBIfam" id="TIGR01494">
    <property type="entry name" value="ATPase_P-type"/>
    <property type="match status" value="4"/>
</dbReference>
<comment type="subcellular location">
    <subcellularLocation>
        <location evidence="2">Endosome membrane</location>
        <topology evidence="2">Multi-pass membrane protein</topology>
    </subcellularLocation>
    <subcellularLocation>
        <location evidence="19">Membrane</location>
        <topology evidence="19">Multi-pass membrane protein</topology>
    </subcellularLocation>
</comment>
<dbReference type="Pfam" id="PF16209">
    <property type="entry name" value="PhoLip_ATPase_N"/>
    <property type="match status" value="1"/>
</dbReference>
<feature type="binding site" evidence="17">
    <location>
        <position position="880"/>
    </location>
    <ligand>
        <name>ATP</name>
        <dbReference type="ChEBI" id="CHEBI:30616"/>
    </ligand>
</feature>
<feature type="binding site" evidence="18">
    <location>
        <position position="996"/>
    </location>
    <ligand>
        <name>Mg(2+)</name>
        <dbReference type="ChEBI" id="CHEBI:18420"/>
    </ligand>
</feature>
<dbReference type="InterPro" id="IPR023298">
    <property type="entry name" value="ATPase_P-typ_TM_dom_sf"/>
</dbReference>
<dbReference type="GO" id="GO:0045332">
    <property type="term" value="P:phospholipid translocation"/>
    <property type="evidence" value="ECO:0007669"/>
    <property type="project" value="TreeGrafter"/>
</dbReference>
<dbReference type="OMA" id="IAITTWH"/>
<feature type="domain" description="P-type ATPase N-terminal" evidence="22">
    <location>
        <begin position="243"/>
        <end position="300"/>
    </location>
</feature>
<comment type="catalytic activity">
    <reaction evidence="15">
        <text>a 1,2-diacyl-sn-glycero-3-phosphoethanolamine(out) + ATP + H2O = a 1,2-diacyl-sn-glycero-3-phosphoethanolamine(in) + ADP + phosphate + H(+)</text>
        <dbReference type="Rhea" id="RHEA:66132"/>
        <dbReference type="ChEBI" id="CHEBI:15377"/>
        <dbReference type="ChEBI" id="CHEBI:15378"/>
        <dbReference type="ChEBI" id="CHEBI:30616"/>
        <dbReference type="ChEBI" id="CHEBI:43474"/>
        <dbReference type="ChEBI" id="CHEBI:64612"/>
        <dbReference type="ChEBI" id="CHEBI:456216"/>
    </reaction>
    <physiologicalReaction direction="left-to-right" evidence="15">
        <dbReference type="Rhea" id="RHEA:66133"/>
    </physiologicalReaction>
</comment>
<sequence>MIPAYGNASSASENGGSPSHRAVRLDQRHPLLAGNVGSDPDLYRLDVTDPTMAAFASSSAAPLLDLTPGNPRSRVGSSVSSTRRGTPSVSLRGSRAPSPARGGARSLAVATKPPPPSSPMGSGGGGGGGRASRQGKRRNSDALDQEEWMLAAVHSDSAQSRSRSRSQSSSEAAGAHAPMDHPYRSSRRHPPWRRFASALGACITFPCWLPGLAWHALVRSLRRPPPHLARSFTVPLLLDQRPARRREFPPNVVRNQKYSLFSFLPLVLYEQFKFFFNLYFLLVALSQFVPALKVGYLVTYVAPLAFVLLVTLAKEAADDWARRQRDREANSQCYDVLDAITAQFHPVPSAELAVGDIVRLAKNQRVPADMVLLHTHERAGTCFIRTDQLDGETDWKVRVAVPATHAMVAQQAGARDPDACLAYVVLRVDAEPPSRDIHAFSGTIAVESVTAGSTLTAPEPLTADHMLWMNTVVASDPVVACVVYTGADTRAVRNTSHATAKIGLLDHELNQLAKILFAVTFALSGFMVYGAGLHGPWGVYLVRFLILFSSIIPISLRVNLDFAKTYYARCMERDPDMPETVVRTSTIPEDLGRIEFLLTDKTGTLTRNEMEMKKVHLGTMAFGSDALEDLRALVLGDPAPTPMTAIPSTWGGGSSGGAARTRDMAVRARELVLALALCHNVTPVVSETDGSVMLQAASPDEMALVRFAQNMGLALVHRDQQSMTIKFPDGQERSYTIVAVFPFTSESKRMGIVVQDTTQGSSGEALFYEKGADTVMARLVAHNDWIDEECGNMAREGLRTLVVARKRLTADTLARFLREYQAARTALTDRAAATARVISQWLERDLEPLGVTGVEDKLQDDVRPTLEALRNAGIKVWMLTGDKVETATCIALSSKLVARTQALYTVTDVRDAHAARAELDRLGHAAMRGGDACLIIDGPSLATCLDACPAEFLAVASRLGCVVCCRCAPTQKAQITTLIKTTTGKRVLAIGDGGNDVAMIQAADVGVGIFGKEGRQAALAADFAVPQFAHLTRLLLWHGRNSYQRSAKLAQFIIHRGLIITVMQAVFSAMYYFAPIALFQGMLLVGYTTIYTNAPVFSLILDHDVPADLALLFPELYRDLVKGRALSYRTFFAWLLVSVYQGGAIMMLALLLFDRDLVHMVAISFTALIVNELVMVMVEIVTWHRYMAYALIATVAVYVASMAILPEFDMSFVLTTAFVAKVAAMAAISCVPLVVLHRAKLHFAPPSYQKLVNHH</sequence>
<evidence type="ECO:0000256" key="10">
    <source>
        <dbReference type="ARBA" id="ARBA00022967"/>
    </source>
</evidence>
<dbReference type="InterPro" id="IPR001757">
    <property type="entry name" value="P_typ_ATPase"/>
</dbReference>
<name>A0A0L0SZG3_ALLM3</name>
<evidence type="ECO:0000256" key="18">
    <source>
        <dbReference type="PIRSR" id="PIRSR606539-3"/>
    </source>
</evidence>
<keyword evidence="25" id="KW-1185">Reference proteome</keyword>
<feature type="binding site" evidence="17">
    <location>
        <position position="743"/>
    </location>
    <ligand>
        <name>ATP</name>
        <dbReference type="ChEBI" id="CHEBI:30616"/>
    </ligand>
</feature>
<dbReference type="Gene3D" id="3.40.1110.10">
    <property type="entry name" value="Calcium-transporting ATPase, cytoplasmic domain N"/>
    <property type="match status" value="1"/>
</dbReference>
<dbReference type="SUPFAM" id="SSF81665">
    <property type="entry name" value="Calcium ATPase, transmembrane domain M"/>
    <property type="match status" value="1"/>
</dbReference>
<dbReference type="SUPFAM" id="SSF56784">
    <property type="entry name" value="HAD-like"/>
    <property type="match status" value="1"/>
</dbReference>
<evidence type="ECO:0000256" key="7">
    <source>
        <dbReference type="ARBA" id="ARBA00022741"/>
    </source>
</evidence>
<feature type="binding site" evidence="17">
    <location>
        <position position="972"/>
    </location>
    <ligand>
        <name>ATP</name>
        <dbReference type="ChEBI" id="CHEBI:30616"/>
    </ligand>
</feature>
<evidence type="ECO:0000256" key="19">
    <source>
        <dbReference type="RuleBase" id="RU362033"/>
    </source>
</evidence>
<feature type="binding site" evidence="18">
    <location>
        <position position="992"/>
    </location>
    <ligand>
        <name>Mg(2+)</name>
        <dbReference type="ChEBI" id="CHEBI:18420"/>
    </ligand>
</feature>
<evidence type="ECO:0000256" key="11">
    <source>
        <dbReference type="ARBA" id="ARBA00022989"/>
    </source>
</evidence>
<evidence type="ECO:0000256" key="13">
    <source>
        <dbReference type="ARBA" id="ARBA00023136"/>
    </source>
</evidence>
<dbReference type="Pfam" id="PF00122">
    <property type="entry name" value="E1-E2_ATPase"/>
    <property type="match status" value="1"/>
</dbReference>
<dbReference type="Gene3D" id="2.70.150.10">
    <property type="entry name" value="Calcium-transporting ATPase, cytoplasmic transduction domain A"/>
    <property type="match status" value="1"/>
</dbReference>
<feature type="binding site" evidence="17">
    <location>
        <position position="602"/>
    </location>
    <ligand>
        <name>ATP</name>
        <dbReference type="ChEBI" id="CHEBI:30616"/>
    </ligand>
</feature>
<evidence type="ECO:0000256" key="3">
    <source>
        <dbReference type="ARBA" id="ARBA00008109"/>
    </source>
</evidence>
<feature type="transmembrane region" description="Helical" evidence="19">
    <location>
        <begin position="260"/>
        <end position="282"/>
    </location>
</feature>
<feature type="domain" description="P-type ATPase C-terminal" evidence="23">
    <location>
        <begin position="1018"/>
        <end position="1230"/>
    </location>
</feature>
<evidence type="ECO:0000313" key="25">
    <source>
        <dbReference type="Proteomes" id="UP000054350"/>
    </source>
</evidence>
<evidence type="ECO:0000256" key="20">
    <source>
        <dbReference type="SAM" id="MobiDB-lite"/>
    </source>
</evidence>
<evidence type="ECO:0000256" key="8">
    <source>
        <dbReference type="ARBA" id="ARBA00022840"/>
    </source>
</evidence>
<dbReference type="PRINTS" id="PR00119">
    <property type="entry name" value="CATATPASE"/>
</dbReference>
<evidence type="ECO:0000313" key="24">
    <source>
        <dbReference type="EMBL" id="KNE67897.1"/>
    </source>
</evidence>
<keyword evidence="13 19" id="KW-0472">Membrane</keyword>
<dbReference type="GO" id="GO:0005524">
    <property type="term" value="F:ATP binding"/>
    <property type="evidence" value="ECO:0007669"/>
    <property type="project" value="UniProtKB-UniRule"/>
</dbReference>
<feature type="compositionally biased region" description="Low complexity" evidence="20">
    <location>
        <begin position="155"/>
        <end position="173"/>
    </location>
</feature>
<feature type="region of interest" description="Disordered" evidence="20">
    <location>
        <begin position="65"/>
        <end position="187"/>
    </location>
</feature>
<feature type="binding site" evidence="17">
    <location>
        <position position="701"/>
    </location>
    <ligand>
        <name>ATP</name>
        <dbReference type="ChEBI" id="CHEBI:30616"/>
    </ligand>
</feature>
<feature type="transmembrane region" description="Helical" evidence="19">
    <location>
        <begin position="1157"/>
        <end position="1174"/>
    </location>
</feature>
<dbReference type="SFLD" id="SFLDS00003">
    <property type="entry name" value="Haloacid_Dehalogenase"/>
    <property type="match status" value="1"/>
</dbReference>
<gene>
    <name evidence="24" type="ORF">AMAG_19723</name>
</gene>
<dbReference type="GO" id="GO:0010008">
    <property type="term" value="C:endosome membrane"/>
    <property type="evidence" value="ECO:0007669"/>
    <property type="project" value="UniProtKB-SubCell"/>
</dbReference>
<protein>
    <recommendedName>
        <fullName evidence="19">Phospholipid-transporting ATPase</fullName>
        <ecNumber evidence="19">7.6.2.1</ecNumber>
    </recommendedName>
</protein>
<dbReference type="EC" id="7.6.2.1" evidence="19"/>
<feature type="binding site" evidence="17">
    <location>
        <position position="601"/>
    </location>
    <ligand>
        <name>ATP</name>
        <dbReference type="ChEBI" id="CHEBI:30616"/>
    </ligand>
</feature>
<dbReference type="STRING" id="578462.A0A0L0SZG3"/>
<feature type="transmembrane region" description="Helical" evidence="19">
    <location>
        <begin position="195"/>
        <end position="217"/>
    </location>
</feature>
<feature type="transmembrane region" description="Helical" evidence="19">
    <location>
        <begin position="1186"/>
        <end position="1205"/>
    </location>
</feature>
<evidence type="ECO:0000256" key="15">
    <source>
        <dbReference type="ARBA" id="ARBA00049128"/>
    </source>
</evidence>
<feature type="compositionally biased region" description="Low complexity" evidence="20">
    <location>
        <begin position="1"/>
        <end position="19"/>
    </location>
</feature>
<dbReference type="GO" id="GO:0000287">
    <property type="term" value="F:magnesium ion binding"/>
    <property type="evidence" value="ECO:0007669"/>
    <property type="project" value="UniProtKB-UniRule"/>
</dbReference>
<dbReference type="SFLD" id="SFLDF00027">
    <property type="entry name" value="p-type_atpase"/>
    <property type="match status" value="1"/>
</dbReference>
<feature type="binding site" evidence="17">
    <location>
        <position position="882"/>
    </location>
    <ligand>
        <name>ATP</name>
        <dbReference type="ChEBI" id="CHEBI:30616"/>
    </ligand>
</feature>
<feature type="region of interest" description="Disordered" evidence="20">
    <location>
        <begin position="1"/>
        <end position="41"/>
    </location>
</feature>
<feature type="active site" description="4-aspartylphosphate intermediate" evidence="16">
    <location>
        <position position="600"/>
    </location>
</feature>
<dbReference type="VEuPathDB" id="FungiDB:AMAG_19723"/>
<keyword evidence="12" id="KW-0445">Lipid transport</keyword>
<proteinExistence type="inferred from homology"/>
<dbReference type="PANTHER" id="PTHR24092:SF5">
    <property type="entry name" value="PHOSPHOLIPID-TRANSPORTING ATPASE"/>
    <property type="match status" value="1"/>
</dbReference>
<dbReference type="Pfam" id="PF16212">
    <property type="entry name" value="PhoLip_ATPase_C"/>
    <property type="match status" value="1"/>
</dbReference>
<keyword evidence="9 18" id="KW-0460">Magnesium</keyword>
<dbReference type="NCBIfam" id="TIGR01652">
    <property type="entry name" value="ATPase-Plipid"/>
    <property type="match status" value="1"/>
</dbReference>
<dbReference type="OrthoDB" id="377733at2759"/>
<dbReference type="InterPro" id="IPR032630">
    <property type="entry name" value="P_typ_ATPase_c"/>
</dbReference>
<feature type="compositionally biased region" description="Gly residues" evidence="20">
    <location>
        <begin position="121"/>
        <end position="130"/>
    </location>
</feature>
<feature type="transmembrane region" description="Helical" evidence="19">
    <location>
        <begin position="1053"/>
        <end position="1073"/>
    </location>
</feature>
<evidence type="ECO:0000256" key="5">
    <source>
        <dbReference type="ARBA" id="ARBA00022692"/>
    </source>
</evidence>
<dbReference type="SFLD" id="SFLDG00002">
    <property type="entry name" value="C1.7:_P-type_atpase_like"/>
    <property type="match status" value="1"/>
</dbReference>
<feature type="domain" description="P-type ATPase A" evidence="21">
    <location>
        <begin position="344"/>
        <end position="491"/>
    </location>
</feature>
<dbReference type="GO" id="GO:0016887">
    <property type="term" value="F:ATP hydrolysis activity"/>
    <property type="evidence" value="ECO:0007669"/>
    <property type="project" value="InterPro"/>
</dbReference>
<dbReference type="FunFam" id="3.40.50.1000:FF:000009">
    <property type="entry name" value="Phospholipid-transporting ATPase"/>
    <property type="match status" value="1"/>
</dbReference>
<dbReference type="GO" id="GO:0005886">
    <property type="term" value="C:plasma membrane"/>
    <property type="evidence" value="ECO:0007669"/>
    <property type="project" value="TreeGrafter"/>
</dbReference>
<dbReference type="SUPFAM" id="SSF81660">
    <property type="entry name" value="Metal cation-transporting ATPase, ATP-binding domain N"/>
    <property type="match status" value="1"/>
</dbReference>
<feature type="transmembrane region" description="Helical" evidence="19">
    <location>
        <begin position="512"/>
        <end position="531"/>
    </location>
</feature>
<keyword evidence="5 19" id="KW-0812">Transmembrane</keyword>
<dbReference type="Gene3D" id="3.40.50.1000">
    <property type="entry name" value="HAD superfamily/HAD-like"/>
    <property type="match status" value="1"/>
</dbReference>
<keyword evidence="4" id="KW-0813">Transport</keyword>
<dbReference type="InterPro" id="IPR006539">
    <property type="entry name" value="P-type_ATPase_IV"/>
</dbReference>
<keyword evidence="10 19" id="KW-1278">Translocase</keyword>
<dbReference type="SUPFAM" id="SSF81653">
    <property type="entry name" value="Calcium ATPase, transduction domain A"/>
    <property type="match status" value="1"/>
</dbReference>
<dbReference type="InterPro" id="IPR032631">
    <property type="entry name" value="P-type_ATPase_N"/>
</dbReference>
<dbReference type="InterPro" id="IPR044492">
    <property type="entry name" value="P_typ_ATPase_HD_dom"/>
</dbReference>
<feature type="transmembrane region" description="Helical" evidence="19">
    <location>
        <begin position="1079"/>
        <end position="1101"/>
    </location>
</feature>
<feature type="binding site" evidence="17">
    <location>
        <position position="770"/>
    </location>
    <ligand>
        <name>ATP</name>
        <dbReference type="ChEBI" id="CHEBI:30616"/>
    </ligand>
</feature>
<feature type="binding site" evidence="17">
    <location>
        <position position="799"/>
    </location>
    <ligand>
        <name>ATP</name>
        <dbReference type="ChEBI" id="CHEBI:30616"/>
    </ligand>
</feature>
<evidence type="ECO:0000256" key="12">
    <source>
        <dbReference type="ARBA" id="ARBA00023055"/>
    </source>
</evidence>
<dbReference type="InterPro" id="IPR023299">
    <property type="entry name" value="ATPase_P-typ_cyto_dom_N"/>
</dbReference>
<dbReference type="GO" id="GO:0006890">
    <property type="term" value="P:retrograde vesicle-mediated transport, Golgi to endoplasmic reticulum"/>
    <property type="evidence" value="ECO:0007669"/>
    <property type="project" value="TreeGrafter"/>
</dbReference>
<dbReference type="InterPro" id="IPR059000">
    <property type="entry name" value="ATPase_P-type_domA"/>
</dbReference>
<keyword evidence="7 17" id="KW-0547">Nucleotide-binding</keyword>
<evidence type="ECO:0000256" key="17">
    <source>
        <dbReference type="PIRSR" id="PIRSR606539-2"/>
    </source>
</evidence>
<feature type="binding site" evidence="17">
    <location>
        <position position="996"/>
    </location>
    <ligand>
        <name>ATP</name>
        <dbReference type="ChEBI" id="CHEBI:30616"/>
    </ligand>
</feature>
<dbReference type="InterPro" id="IPR018303">
    <property type="entry name" value="ATPase_P-typ_P_site"/>
</dbReference>
<comment type="catalytic activity">
    <reaction evidence="14 19">
        <text>ATP + H2O + phospholipidSide 1 = ADP + phosphate + phospholipidSide 2.</text>
        <dbReference type="EC" id="7.6.2.1"/>
    </reaction>
</comment>
<feature type="transmembrane region" description="Helical" evidence="19">
    <location>
        <begin position="1131"/>
        <end position="1151"/>
    </location>
</feature>
<dbReference type="GO" id="GO:0140326">
    <property type="term" value="F:ATPase-coupled intramembrane lipid transporter activity"/>
    <property type="evidence" value="ECO:0007669"/>
    <property type="project" value="UniProtKB-EC"/>
</dbReference>
<feature type="binding site" evidence="17">
    <location>
        <position position="600"/>
    </location>
    <ligand>
        <name>ATP</name>
        <dbReference type="ChEBI" id="CHEBI:30616"/>
    </ligand>
</feature>
<feature type="binding site" evidence="17">
    <location>
        <position position="966"/>
    </location>
    <ligand>
        <name>ATP</name>
        <dbReference type="ChEBI" id="CHEBI:30616"/>
    </ligand>
</feature>
<comment type="similarity">
    <text evidence="3 19">Belongs to the cation transport ATPase (P-type) (TC 3.A.3) family. Type IV subfamily.</text>
</comment>
<evidence type="ECO:0000259" key="23">
    <source>
        <dbReference type="Pfam" id="PF16212"/>
    </source>
</evidence>
<accession>A0A0L0SZG3</accession>
<evidence type="ECO:0000259" key="22">
    <source>
        <dbReference type="Pfam" id="PF16209"/>
    </source>
</evidence>
<dbReference type="AlphaFoldDB" id="A0A0L0SZG3"/>
<keyword evidence="11 19" id="KW-1133">Transmembrane helix</keyword>
<dbReference type="GO" id="GO:0005802">
    <property type="term" value="C:trans-Golgi network"/>
    <property type="evidence" value="ECO:0007669"/>
    <property type="project" value="TreeGrafter"/>
</dbReference>
<evidence type="ECO:0000256" key="14">
    <source>
        <dbReference type="ARBA" id="ARBA00034036"/>
    </source>
</evidence>
<feature type="compositionally biased region" description="Low complexity" evidence="20">
    <location>
        <begin position="71"/>
        <end position="90"/>
    </location>
</feature>
<organism evidence="24 25">
    <name type="scientific">Allomyces macrogynus (strain ATCC 38327)</name>
    <name type="common">Allomyces javanicus var. macrogynus</name>
    <dbReference type="NCBI Taxonomy" id="578462"/>
    <lineage>
        <taxon>Eukaryota</taxon>
        <taxon>Fungi</taxon>
        <taxon>Fungi incertae sedis</taxon>
        <taxon>Blastocladiomycota</taxon>
        <taxon>Blastocladiomycetes</taxon>
        <taxon>Blastocladiales</taxon>
        <taxon>Blastocladiaceae</taxon>
        <taxon>Allomyces</taxon>
    </lineage>
</organism>
<dbReference type="PANTHER" id="PTHR24092">
    <property type="entry name" value="PROBABLE PHOSPHOLIPID-TRANSPORTING ATPASE"/>
    <property type="match status" value="1"/>
</dbReference>
<evidence type="ECO:0000256" key="2">
    <source>
        <dbReference type="ARBA" id="ARBA00004337"/>
    </source>
</evidence>
<feature type="transmembrane region" description="Helical" evidence="19">
    <location>
        <begin position="294"/>
        <end position="313"/>
    </location>
</feature>
<reference evidence="25" key="2">
    <citation type="submission" date="2009-11" db="EMBL/GenBank/DDBJ databases">
        <title>The Genome Sequence of Allomyces macrogynus strain ATCC 38327.</title>
        <authorList>
            <consortium name="The Broad Institute Genome Sequencing Platform"/>
            <person name="Russ C."/>
            <person name="Cuomo C."/>
            <person name="Shea T."/>
            <person name="Young S.K."/>
            <person name="Zeng Q."/>
            <person name="Koehrsen M."/>
            <person name="Haas B."/>
            <person name="Borodovsky M."/>
            <person name="Guigo R."/>
            <person name="Alvarado L."/>
            <person name="Berlin A."/>
            <person name="Borenstein D."/>
            <person name="Chen Z."/>
            <person name="Engels R."/>
            <person name="Freedman E."/>
            <person name="Gellesch M."/>
            <person name="Goldberg J."/>
            <person name="Griggs A."/>
            <person name="Gujja S."/>
            <person name="Heiman D."/>
            <person name="Hepburn T."/>
            <person name="Howarth C."/>
            <person name="Jen D."/>
            <person name="Larson L."/>
            <person name="Lewis B."/>
            <person name="Mehta T."/>
            <person name="Park D."/>
            <person name="Pearson M."/>
            <person name="Roberts A."/>
            <person name="Saif S."/>
            <person name="Shenoy N."/>
            <person name="Sisk P."/>
            <person name="Stolte C."/>
            <person name="Sykes S."/>
            <person name="Walk T."/>
            <person name="White J."/>
            <person name="Yandava C."/>
            <person name="Burger G."/>
            <person name="Gray M.W."/>
            <person name="Holland P.W.H."/>
            <person name="King N."/>
            <person name="Lang F.B.F."/>
            <person name="Roger A.J."/>
            <person name="Ruiz-Trillo I."/>
            <person name="Lander E."/>
            <person name="Nusbaum C."/>
        </authorList>
    </citation>
    <scope>NUCLEOTIDE SEQUENCE [LARGE SCALE GENOMIC DNA]</scope>
    <source>
        <strain evidence="25">ATCC 38327</strain>
    </source>
</reference>